<comment type="caution">
    <text evidence="1">The sequence shown here is derived from an EMBL/GenBank/DDBJ whole genome shotgun (WGS) entry which is preliminary data.</text>
</comment>
<sequence>MERKNLDPYKVAAGIRRRVLEQALRSGGCNISQACSGSEILATLYTRAMNITDVEAPFDPVYFPGPPTATNKGITGAKYNGERRPDLDRFYLSPSQYSVVLYATLAATGRLTEEGFTKFGEDGYVIEHIGEAHSPGLDINGGSLGQALGMSAGIAMARKLKGETGRNIVLLGDGECQLGMTWEVIQAMCLKKLNNMVVIVDQNRQQCDGKMTFVCDMEHTLRNRFEAFGCEVYEVDGHNCEVLEAIINQAPNKDGKPRVILAQTNATYQVPPLLDKGHRIHYVRINPDEVEKYQALIENFKEMEK</sequence>
<proteinExistence type="predicted"/>
<evidence type="ECO:0000313" key="2">
    <source>
        <dbReference type="Proteomes" id="UP000188605"/>
    </source>
</evidence>
<gene>
    <name evidence="1" type="ORF">AN396_08440</name>
</gene>
<dbReference type="EMBL" id="LJDB01000064">
    <property type="protein sequence ID" value="ONI39422.1"/>
    <property type="molecule type" value="Genomic_DNA"/>
</dbReference>
<organism evidence="1 2">
    <name type="scientific">Candidatus Epulonipiscium fishelsonii</name>
    <dbReference type="NCBI Taxonomy" id="77094"/>
    <lineage>
        <taxon>Bacteria</taxon>
        <taxon>Bacillati</taxon>
        <taxon>Bacillota</taxon>
        <taxon>Clostridia</taxon>
        <taxon>Lachnospirales</taxon>
        <taxon>Lachnospiraceae</taxon>
        <taxon>Candidatus Epulonipiscium</taxon>
    </lineage>
</organism>
<reference evidence="1" key="1">
    <citation type="submission" date="2016-08" db="EMBL/GenBank/DDBJ databases">
        <authorList>
            <person name="Ngugi D.K."/>
            <person name="Miyake S."/>
            <person name="Stingl U."/>
        </authorList>
    </citation>
    <scope>NUCLEOTIDE SEQUENCE</scope>
    <source>
        <strain evidence="1">SCG-B11WGA-EpuloA1</strain>
    </source>
</reference>
<evidence type="ECO:0000313" key="1">
    <source>
        <dbReference type="EMBL" id="ONI39422.1"/>
    </source>
</evidence>
<protein>
    <submittedName>
        <fullName evidence="1">Uncharacterized protein</fullName>
    </submittedName>
</protein>
<name>A0ACC8XAR1_9FIRM</name>
<accession>A0ACC8XAR1</accession>
<dbReference type="Proteomes" id="UP000188605">
    <property type="component" value="Unassembled WGS sequence"/>
</dbReference>
<keyword evidence="2" id="KW-1185">Reference proteome</keyword>